<dbReference type="InterPro" id="IPR006441">
    <property type="entry name" value="Phage_P2_GpN"/>
</dbReference>
<dbReference type="Pfam" id="PF05125">
    <property type="entry name" value="Phage_cap_P2"/>
    <property type="match status" value="1"/>
</dbReference>
<accession>A0A2A7U744</accession>
<protein>
    <submittedName>
        <fullName evidence="1">Phage major capsid protein, P2 family</fullName>
    </submittedName>
</protein>
<dbReference type="AlphaFoldDB" id="A0A2A7U744"/>
<dbReference type="RefSeq" id="WP_098142687.1">
    <property type="nucleotide sequence ID" value="NZ_PDDV01000008.1"/>
</dbReference>
<dbReference type="NCBIfam" id="TIGR01551">
    <property type="entry name" value="major_capsid_P2"/>
    <property type="match status" value="1"/>
</dbReference>
<dbReference type="EMBL" id="PDDV01000008">
    <property type="protein sequence ID" value="PEH74160.1"/>
    <property type="molecule type" value="Genomic_DNA"/>
</dbReference>
<evidence type="ECO:0000313" key="2">
    <source>
        <dbReference type="Proteomes" id="UP000219788"/>
    </source>
</evidence>
<proteinExistence type="predicted"/>
<comment type="caution">
    <text evidence="1">The sequence shown here is derived from an EMBL/GenBank/DDBJ whole genome shotgun (WGS) entry which is preliminary data.</text>
</comment>
<reference evidence="2" key="1">
    <citation type="submission" date="2017-09" db="EMBL/GenBank/DDBJ databases">
        <title>FDA dAtabase for Regulatory Grade micrObial Sequences (FDA-ARGOS): Supporting development and validation of Infectious Disease Dx tests.</title>
        <authorList>
            <person name="Goldberg B."/>
            <person name="Campos J."/>
            <person name="Tallon L."/>
            <person name="Sadzewicz L."/>
            <person name="Ott S."/>
            <person name="Zhao X."/>
            <person name="Nagaraj S."/>
            <person name="Vavikolanu K."/>
            <person name="Aluvathingal J."/>
            <person name="Nadendla S."/>
            <person name="Geyer C."/>
            <person name="Sichtig H."/>
        </authorList>
    </citation>
    <scope>NUCLEOTIDE SEQUENCE [LARGE SCALE GENOMIC DNA]</scope>
    <source>
        <strain evidence="2">FDAARGOS_370</strain>
    </source>
</reference>
<dbReference type="Proteomes" id="UP000219788">
    <property type="component" value="Unassembled WGS sequence"/>
</dbReference>
<name>A0A2A7U744_EDWTA</name>
<gene>
    <name evidence="1" type="ORF">CRM76_01755</name>
</gene>
<sequence length="349" mass="38355">MNKQTEQRFSQLQVLLAKQYGANEGNVMQGKYFSITGPQESKFIDAIQARSDFLQKINLIPVTDIAGEKVLAGAQKTITGRKKTGRYRSVASPLGGKYACVETDSGIVIPWHRMDVWARMGDRFLAIYASYVQQQIGLDQIMIGWRGTSVAEDTDPETNKLLQDVNKGWMQWMRENKAANILTEGDGGGGKIKIFGDGADYANLDQLGYDLRQGLGDVHRERTDLVFMVGADLVAKEADLVSKAHGLTPTERGAIKQHELMGTFGGMPAVTLPNFPARGAVITTFDNLSIYTQSGSMRRKVKDDDDQKGVVDSYYRNEAYVVEDESLFVGIEFDNVVLPGDKAVPGVGG</sequence>
<dbReference type="OrthoDB" id="5464529at2"/>
<evidence type="ECO:0000313" key="1">
    <source>
        <dbReference type="EMBL" id="PEH74160.1"/>
    </source>
</evidence>
<organism evidence="1 2">
    <name type="scientific">Edwardsiella tarda</name>
    <dbReference type="NCBI Taxonomy" id="636"/>
    <lineage>
        <taxon>Bacteria</taxon>
        <taxon>Pseudomonadati</taxon>
        <taxon>Pseudomonadota</taxon>
        <taxon>Gammaproteobacteria</taxon>
        <taxon>Enterobacterales</taxon>
        <taxon>Hafniaceae</taxon>
        <taxon>Edwardsiella</taxon>
    </lineage>
</organism>